<dbReference type="OrthoDB" id="3795722at2759"/>
<feature type="signal peptide" evidence="2">
    <location>
        <begin position="1"/>
        <end position="22"/>
    </location>
</feature>
<evidence type="ECO:0000313" key="3">
    <source>
        <dbReference type="EMBL" id="KAF2685244.1"/>
    </source>
</evidence>
<evidence type="ECO:0000256" key="2">
    <source>
        <dbReference type="SAM" id="SignalP"/>
    </source>
</evidence>
<feature type="compositionally biased region" description="Acidic residues" evidence="1">
    <location>
        <begin position="153"/>
        <end position="163"/>
    </location>
</feature>
<sequence length="435" mass="48375">MADPLSLVVVFASLVNTTASLAAIGKSFAHTIPEFERQIAEIDVLLLILEETTKTFVEYGTLPRSVEAATLRCEACYVELKELIERHWVTDRKGTTAKIKKRIRLVYTEDVRRAAYHAFRDSVLLLRDLASEYVMALKLHVSSGLLELMDTEHDDESIVEEPPNEGTSREPPQTKPGRTKWDPRAYAEQYGAAMESTSQTTKSQTRAVKPIIHAKSNFTMGVTLVHQHEGLSYIPVRGKMDTGCDHNLISKNIIERAKIANDQIELLDEEIELSGLEGAKYTLKKRIQFTWYLNRGMKSRVGDFYIVEDDSFDVILGSLFWGGSESKSALLLQRPWKSPGDQKTEKNDHEVNMNIARTVKERQKLEDLGNRVRDRQVSGGATASNPASSSTVNGSMQVSASSQSGARGVQAISTLPAATQNLPTTAQQPPQTIQN</sequence>
<keyword evidence="4" id="KW-1185">Reference proteome</keyword>
<evidence type="ECO:0000313" key="4">
    <source>
        <dbReference type="Proteomes" id="UP000799291"/>
    </source>
</evidence>
<reference evidence="3" key="1">
    <citation type="journal article" date="2020" name="Stud. Mycol.">
        <title>101 Dothideomycetes genomes: a test case for predicting lifestyles and emergence of pathogens.</title>
        <authorList>
            <person name="Haridas S."/>
            <person name="Albert R."/>
            <person name="Binder M."/>
            <person name="Bloem J."/>
            <person name="Labutti K."/>
            <person name="Salamov A."/>
            <person name="Andreopoulos B."/>
            <person name="Baker S."/>
            <person name="Barry K."/>
            <person name="Bills G."/>
            <person name="Bluhm B."/>
            <person name="Cannon C."/>
            <person name="Castanera R."/>
            <person name="Culley D."/>
            <person name="Daum C."/>
            <person name="Ezra D."/>
            <person name="Gonzalez J."/>
            <person name="Henrissat B."/>
            <person name="Kuo A."/>
            <person name="Liang C."/>
            <person name="Lipzen A."/>
            <person name="Lutzoni F."/>
            <person name="Magnuson J."/>
            <person name="Mondo S."/>
            <person name="Nolan M."/>
            <person name="Ohm R."/>
            <person name="Pangilinan J."/>
            <person name="Park H.-J."/>
            <person name="Ramirez L."/>
            <person name="Alfaro M."/>
            <person name="Sun H."/>
            <person name="Tritt A."/>
            <person name="Yoshinaga Y."/>
            <person name="Zwiers L.-H."/>
            <person name="Turgeon B."/>
            <person name="Goodwin S."/>
            <person name="Spatafora J."/>
            <person name="Crous P."/>
            <person name="Grigoriev I."/>
        </authorList>
    </citation>
    <scope>NUCLEOTIDE SEQUENCE</scope>
    <source>
        <strain evidence="3">CBS 122367</strain>
    </source>
</reference>
<name>A0A6G1J3Y9_9PLEO</name>
<keyword evidence="2" id="KW-0732">Signal</keyword>
<feature type="chain" id="PRO_5026231896" description="Fungal N-terminal domain-containing protein" evidence="2">
    <location>
        <begin position="23"/>
        <end position="435"/>
    </location>
</feature>
<feature type="region of interest" description="Disordered" evidence="1">
    <location>
        <begin position="366"/>
        <end position="435"/>
    </location>
</feature>
<evidence type="ECO:0000256" key="1">
    <source>
        <dbReference type="SAM" id="MobiDB-lite"/>
    </source>
</evidence>
<feature type="compositionally biased region" description="Basic and acidic residues" evidence="1">
    <location>
        <begin position="366"/>
        <end position="376"/>
    </location>
</feature>
<dbReference type="Proteomes" id="UP000799291">
    <property type="component" value="Unassembled WGS sequence"/>
</dbReference>
<evidence type="ECO:0008006" key="5">
    <source>
        <dbReference type="Google" id="ProtNLM"/>
    </source>
</evidence>
<gene>
    <name evidence="3" type="ORF">K458DRAFT_365545</name>
</gene>
<dbReference type="AlphaFoldDB" id="A0A6G1J3Y9"/>
<accession>A0A6G1J3Y9</accession>
<feature type="region of interest" description="Disordered" evidence="1">
    <location>
        <begin position="153"/>
        <end position="181"/>
    </location>
</feature>
<dbReference type="CDD" id="cd00303">
    <property type="entry name" value="retropepsin_like"/>
    <property type="match status" value="1"/>
</dbReference>
<feature type="compositionally biased region" description="Low complexity" evidence="1">
    <location>
        <begin position="414"/>
        <end position="435"/>
    </location>
</feature>
<feature type="compositionally biased region" description="Polar residues" evidence="1">
    <location>
        <begin position="379"/>
        <end position="405"/>
    </location>
</feature>
<dbReference type="Gene3D" id="2.40.70.10">
    <property type="entry name" value="Acid Proteases"/>
    <property type="match status" value="1"/>
</dbReference>
<organism evidence="3 4">
    <name type="scientific">Lentithecium fluviatile CBS 122367</name>
    <dbReference type="NCBI Taxonomy" id="1168545"/>
    <lineage>
        <taxon>Eukaryota</taxon>
        <taxon>Fungi</taxon>
        <taxon>Dikarya</taxon>
        <taxon>Ascomycota</taxon>
        <taxon>Pezizomycotina</taxon>
        <taxon>Dothideomycetes</taxon>
        <taxon>Pleosporomycetidae</taxon>
        <taxon>Pleosporales</taxon>
        <taxon>Massarineae</taxon>
        <taxon>Lentitheciaceae</taxon>
        <taxon>Lentithecium</taxon>
    </lineage>
</organism>
<dbReference type="InterPro" id="IPR021109">
    <property type="entry name" value="Peptidase_aspartic_dom_sf"/>
</dbReference>
<dbReference type="EMBL" id="MU005579">
    <property type="protein sequence ID" value="KAF2685244.1"/>
    <property type="molecule type" value="Genomic_DNA"/>
</dbReference>
<proteinExistence type="predicted"/>
<feature type="non-terminal residue" evidence="3">
    <location>
        <position position="435"/>
    </location>
</feature>
<protein>
    <recommendedName>
        <fullName evidence="5">Fungal N-terminal domain-containing protein</fullName>
    </recommendedName>
</protein>